<feature type="binding site" evidence="3">
    <location>
        <position position="92"/>
    </location>
    <ligand>
        <name>Zn(2+)</name>
        <dbReference type="ChEBI" id="CHEBI:29105"/>
        <label>2</label>
    </ligand>
</feature>
<feature type="binding site" evidence="4">
    <location>
        <position position="288"/>
    </location>
    <ligand>
        <name>allantoate</name>
        <dbReference type="ChEBI" id="CHEBI:17536"/>
    </ligand>
</feature>
<dbReference type="InterPro" id="IPR036264">
    <property type="entry name" value="Bact_exopeptidase_dim_dom"/>
</dbReference>
<dbReference type="AlphaFoldDB" id="A0A6B8RWB6"/>
<evidence type="ECO:0000259" key="5">
    <source>
        <dbReference type="Pfam" id="PF07687"/>
    </source>
</evidence>
<dbReference type="OrthoDB" id="9808195at2"/>
<dbReference type="GO" id="GO:0046872">
    <property type="term" value="F:metal ion binding"/>
    <property type="evidence" value="ECO:0007669"/>
    <property type="project" value="UniProtKB-KW"/>
</dbReference>
<gene>
    <name evidence="6" type="ORF">EHS13_20735</name>
</gene>
<dbReference type="Gene3D" id="3.40.630.10">
    <property type="entry name" value="Zn peptidases"/>
    <property type="match status" value="1"/>
</dbReference>
<keyword evidence="7" id="KW-1185">Reference proteome</keyword>
<dbReference type="Proteomes" id="UP000426246">
    <property type="component" value="Chromosome"/>
</dbReference>
<keyword evidence="3" id="KW-0479">Metal-binding</keyword>
<protein>
    <submittedName>
        <fullName evidence="6">Allantoate amidohydrolase</fullName>
    </submittedName>
</protein>
<accession>A0A6B8RWB6</accession>
<proteinExistence type="inferred from homology"/>
<dbReference type="PANTHER" id="PTHR32494:SF5">
    <property type="entry name" value="ALLANTOATE AMIDOHYDROLASE"/>
    <property type="match status" value="1"/>
</dbReference>
<dbReference type="GO" id="GO:0016813">
    <property type="term" value="F:hydrolase activity, acting on carbon-nitrogen (but not peptide) bonds, in linear amidines"/>
    <property type="evidence" value="ECO:0007669"/>
    <property type="project" value="InterPro"/>
</dbReference>
<feature type="binding site" evidence="4">
    <location>
        <position position="215"/>
    </location>
    <ligand>
        <name>allantoate</name>
        <dbReference type="ChEBI" id="CHEBI:17536"/>
    </ligand>
</feature>
<evidence type="ECO:0000256" key="4">
    <source>
        <dbReference type="PIRSR" id="PIRSR001235-2"/>
    </source>
</evidence>
<keyword evidence="2 6" id="KW-0378">Hydrolase</keyword>
<dbReference type="CDD" id="cd03884">
    <property type="entry name" value="M20_bAS"/>
    <property type="match status" value="1"/>
</dbReference>
<name>A0A6B8RWB6_9BACL</name>
<feature type="binding site" evidence="3">
    <location>
        <position position="92"/>
    </location>
    <ligand>
        <name>Zn(2+)</name>
        <dbReference type="ChEBI" id="CHEBI:29105"/>
        <label>1</label>
    </ligand>
</feature>
<feature type="binding site" evidence="3">
    <location>
        <position position="81"/>
    </location>
    <ligand>
        <name>Zn(2+)</name>
        <dbReference type="ChEBI" id="CHEBI:29105"/>
        <label>1</label>
    </ligand>
</feature>
<organism evidence="6 7">
    <name type="scientific">Paenibacillus psychroresistens</name>
    <dbReference type="NCBI Taxonomy" id="1778678"/>
    <lineage>
        <taxon>Bacteria</taxon>
        <taxon>Bacillati</taxon>
        <taxon>Bacillota</taxon>
        <taxon>Bacilli</taxon>
        <taxon>Bacillales</taxon>
        <taxon>Paenibacillaceae</taxon>
        <taxon>Paenibacillus</taxon>
    </lineage>
</organism>
<dbReference type="Gene3D" id="3.30.70.360">
    <property type="match status" value="1"/>
</dbReference>
<dbReference type="SUPFAM" id="SSF53187">
    <property type="entry name" value="Zn-dependent exopeptidases"/>
    <property type="match status" value="1"/>
</dbReference>
<feature type="binding site" evidence="3">
    <location>
        <position position="127"/>
    </location>
    <ligand>
        <name>Zn(2+)</name>
        <dbReference type="ChEBI" id="CHEBI:29105"/>
        <label>2</label>
    </ligand>
</feature>
<dbReference type="InterPro" id="IPR002933">
    <property type="entry name" value="Peptidase_M20"/>
</dbReference>
<dbReference type="SUPFAM" id="SSF55031">
    <property type="entry name" value="Bacterial exopeptidase dimerisation domain"/>
    <property type="match status" value="1"/>
</dbReference>
<dbReference type="NCBIfam" id="TIGR01879">
    <property type="entry name" value="hydantase"/>
    <property type="match status" value="1"/>
</dbReference>
<feature type="binding site" evidence="3">
    <location>
        <position position="190"/>
    </location>
    <ligand>
        <name>Zn(2+)</name>
        <dbReference type="ChEBI" id="CHEBI:29105"/>
        <label>1</label>
    </ligand>
</feature>
<reference evidence="7" key="1">
    <citation type="submission" date="2018-11" db="EMBL/GenBank/DDBJ databases">
        <title>Complete genome sequence of Paenibacillus sp. ML311-T8.</title>
        <authorList>
            <person name="Nam Y.-D."/>
            <person name="Kang J."/>
            <person name="Chung W.-H."/>
            <person name="Park Y.S."/>
        </authorList>
    </citation>
    <scope>NUCLEOTIDE SEQUENCE [LARGE SCALE GENOMIC DNA]</scope>
    <source>
        <strain evidence="7">ML311-T8</strain>
    </source>
</reference>
<dbReference type="NCBIfam" id="NF006771">
    <property type="entry name" value="PRK09290.1-5"/>
    <property type="match status" value="1"/>
</dbReference>
<dbReference type="PIRSF" id="PIRSF001235">
    <property type="entry name" value="Amidase_carbamoylase"/>
    <property type="match status" value="1"/>
</dbReference>
<dbReference type="EMBL" id="CP034235">
    <property type="protein sequence ID" value="QGR00183.1"/>
    <property type="molecule type" value="Genomic_DNA"/>
</dbReference>
<feature type="binding site" evidence="4">
    <location>
        <position position="275"/>
    </location>
    <ligand>
        <name>allantoate</name>
        <dbReference type="ChEBI" id="CHEBI:17536"/>
    </ligand>
</feature>
<sequence length="417" mass="46157">MNNQLILEAETYINWLGKFGGQPNGGVTRLLYTTEWRQAQQALAEKMSECGLQVYDDRVGNLFGRLEGTIPHARTILTGSHIDTVKNGGKYDGAYGIIAGIIALDFLNKTYGSPKRPLEVVALCEEEGSRFPLTFWGSGNITGHHHIRKVDGIKDANDIRFEDAMLQAGFGQVAQKDCIRLDLAAFIELHIEQGVVLERQGVKLGVVESIVGQKRYTFIVDGEAGHAGTTPMHMRRDALTGVAEMIKQLEKSALRYHDQLVATVGFIEAIPNASNVIPGRVIFTVDTRHTNEKLLNQFAIGMISRFHEIAAARQLNLSVQMWMDETPTQLDVSLTARLENICQSQGVSYQRMISGAGHDSQIFQALCPTVMLFVPSRDGISHSPLEYTSPEDLAVGILVLIELLYQLGYEENTDENL</sequence>
<evidence type="ECO:0000313" key="7">
    <source>
        <dbReference type="Proteomes" id="UP000426246"/>
    </source>
</evidence>
<feature type="binding site" evidence="3">
    <location>
        <position position="382"/>
    </location>
    <ligand>
        <name>Zn(2+)</name>
        <dbReference type="ChEBI" id="CHEBI:29105"/>
        <label>2</label>
    </ligand>
</feature>
<evidence type="ECO:0000256" key="1">
    <source>
        <dbReference type="ARBA" id="ARBA00006153"/>
    </source>
</evidence>
<keyword evidence="3" id="KW-0862">Zinc</keyword>
<dbReference type="Pfam" id="PF01546">
    <property type="entry name" value="Peptidase_M20"/>
    <property type="match status" value="1"/>
</dbReference>
<comment type="cofactor">
    <cofactor evidence="3">
        <name>Zn(2+)</name>
        <dbReference type="ChEBI" id="CHEBI:29105"/>
    </cofactor>
    <text evidence="3">Binds 2 Zn(2+) ions per subunit.</text>
</comment>
<comment type="similarity">
    <text evidence="1">Belongs to the peptidase M20 family.</text>
</comment>
<evidence type="ECO:0000256" key="2">
    <source>
        <dbReference type="ARBA" id="ARBA00022801"/>
    </source>
</evidence>
<dbReference type="InterPro" id="IPR010158">
    <property type="entry name" value="Amidase_Cbmase"/>
</dbReference>
<dbReference type="InterPro" id="IPR011650">
    <property type="entry name" value="Peptidase_M20_dimer"/>
</dbReference>
<evidence type="ECO:0000256" key="3">
    <source>
        <dbReference type="PIRSR" id="PIRSR001235-1"/>
    </source>
</evidence>
<dbReference type="NCBIfam" id="NF006768">
    <property type="entry name" value="PRK09290.1-1"/>
    <property type="match status" value="1"/>
</dbReference>
<dbReference type="KEGG" id="ppsc:EHS13_20735"/>
<dbReference type="Pfam" id="PF07687">
    <property type="entry name" value="M20_dimer"/>
    <property type="match status" value="1"/>
</dbReference>
<dbReference type="PANTHER" id="PTHR32494">
    <property type="entry name" value="ALLANTOATE DEIMINASE-RELATED"/>
    <property type="match status" value="1"/>
</dbReference>
<feature type="domain" description="Peptidase M20 dimerisation" evidence="5">
    <location>
        <begin position="212"/>
        <end position="292"/>
    </location>
</feature>
<evidence type="ECO:0000313" key="6">
    <source>
        <dbReference type="EMBL" id="QGR00183.1"/>
    </source>
</evidence>